<keyword evidence="2" id="KW-1185">Reference proteome</keyword>
<name>A0A063Y1A7_9GAMM</name>
<dbReference type="Pfam" id="PF06258">
    <property type="entry name" value="Mito_fiss_Elm1"/>
    <property type="match status" value="1"/>
</dbReference>
<evidence type="ECO:0000313" key="2">
    <source>
        <dbReference type="Proteomes" id="UP000027318"/>
    </source>
</evidence>
<dbReference type="InterPro" id="IPR009367">
    <property type="entry name" value="Elm1-like"/>
</dbReference>
<sequence length="302" mass="33027">MSAIWIITDGKPGHYNQSLGLANALKALQPPLQVETLPALPKRQLLRILAGGALPEPLRTSAQRNPPQLLIAAGHATHLSLLLLSRHLKARSVVLMQPSLPCRWFDLCLIPRHDHPRPAANIVETQGALNPMSPGVKHANTGLILIGGPSKHHGWNDDQLLSQLRPLLASSTCQWLMTSSRRTPEETLLRLKSLEGITFVPFSETPPGWVAAQLSTAEQAWITADSVSMVYEALTAGCAVGVLDVPLRQAERPSRLVKGLEQLVRQGWVHQGVDHSEALQAVTPTLNEAQRCARLIHDRGWL</sequence>
<gene>
    <name evidence="1" type="ORF">ADINL_0695</name>
</gene>
<organism evidence="1 2">
    <name type="scientific">Nitrincola lacisaponensis</name>
    <dbReference type="NCBI Taxonomy" id="267850"/>
    <lineage>
        <taxon>Bacteria</taxon>
        <taxon>Pseudomonadati</taxon>
        <taxon>Pseudomonadota</taxon>
        <taxon>Gammaproteobacteria</taxon>
        <taxon>Oceanospirillales</taxon>
        <taxon>Oceanospirillaceae</taxon>
        <taxon>Nitrincola</taxon>
    </lineage>
</organism>
<dbReference type="AlphaFoldDB" id="A0A063Y1A7"/>
<dbReference type="EMBL" id="JMSZ01000016">
    <property type="protein sequence ID" value="KDE40103.1"/>
    <property type="molecule type" value="Genomic_DNA"/>
</dbReference>
<accession>A0A063Y1A7</accession>
<dbReference type="RefSeq" id="WP_036544036.1">
    <property type="nucleotide sequence ID" value="NZ_JMSZ01000016.1"/>
</dbReference>
<protein>
    <submittedName>
        <fullName evidence="1">DUF1022 domain-containing protein</fullName>
    </submittedName>
</protein>
<reference evidence="1 2" key="1">
    <citation type="journal article" date="2005" name="Int. J. Syst. Evol. Microbiol.">
        <title>Nitrincola lacisaponensis gen. nov., sp. nov., a novel alkaliphilic bacterium isolated from an alkaline, saline lake.</title>
        <authorList>
            <person name="Dimitriu P.A."/>
            <person name="Shukla S.K."/>
            <person name="Conradt J."/>
            <person name="Marquez M.C."/>
            <person name="Ventosa A."/>
            <person name="Maglia A."/>
            <person name="Peyton B.M."/>
            <person name="Pinkart H.C."/>
            <person name="Mormile M.R."/>
        </authorList>
    </citation>
    <scope>NUCLEOTIDE SEQUENCE [LARGE SCALE GENOMIC DNA]</scope>
    <source>
        <strain evidence="1 2">4CA</strain>
    </source>
</reference>
<dbReference type="OrthoDB" id="1865at2"/>
<dbReference type="STRING" id="267850.ADINL_0695"/>
<comment type="caution">
    <text evidence="1">The sequence shown here is derived from an EMBL/GenBank/DDBJ whole genome shotgun (WGS) entry which is preliminary data.</text>
</comment>
<proteinExistence type="predicted"/>
<dbReference type="Proteomes" id="UP000027318">
    <property type="component" value="Unassembled WGS sequence"/>
</dbReference>
<evidence type="ECO:0000313" key="1">
    <source>
        <dbReference type="EMBL" id="KDE40103.1"/>
    </source>
</evidence>
<dbReference type="PATRIC" id="fig|267850.7.peg.689"/>